<organism evidence="13 14">
    <name type="scientific">Brachyspira catarrhinii</name>
    <dbReference type="NCBI Taxonomy" id="2528966"/>
    <lineage>
        <taxon>Bacteria</taxon>
        <taxon>Pseudomonadati</taxon>
        <taxon>Spirochaetota</taxon>
        <taxon>Spirochaetia</taxon>
        <taxon>Brachyspirales</taxon>
        <taxon>Brachyspiraceae</taxon>
        <taxon>Brachyspira</taxon>
    </lineage>
</organism>
<gene>
    <name evidence="13" type="ORF">EZH24_11525</name>
</gene>
<keyword evidence="7 11" id="KW-0274">FAD</keyword>
<evidence type="ECO:0000256" key="8">
    <source>
        <dbReference type="ARBA" id="ARBA00022842"/>
    </source>
</evidence>
<dbReference type="GO" id="GO:0016740">
    <property type="term" value="F:transferase activity"/>
    <property type="evidence" value="ECO:0007669"/>
    <property type="project" value="UniProtKB-KW"/>
</dbReference>
<dbReference type="PANTHER" id="PTHR30040:SF2">
    <property type="entry name" value="FAD:PROTEIN FMN TRANSFERASE"/>
    <property type="match status" value="1"/>
</dbReference>
<name>A0ABY2TPW5_9SPIR</name>
<dbReference type="RefSeq" id="WP_137999236.1">
    <property type="nucleotide sequence ID" value="NZ_SJDU01000463.1"/>
</dbReference>
<evidence type="ECO:0000256" key="1">
    <source>
        <dbReference type="ARBA" id="ARBA00001946"/>
    </source>
</evidence>
<dbReference type="SUPFAM" id="SSF143631">
    <property type="entry name" value="ApbE-like"/>
    <property type="match status" value="1"/>
</dbReference>
<keyword evidence="6 11" id="KW-0479">Metal-binding</keyword>
<evidence type="ECO:0000256" key="4">
    <source>
        <dbReference type="ARBA" id="ARBA00022630"/>
    </source>
</evidence>
<reference evidence="13 14" key="1">
    <citation type="journal article" date="2019" name="Anaerobe">
        <title>Brachyspira catarrhinii sp. nov., an anaerobic intestinal spirochaete isolated from vervet monkeys may have been misidentified as Brachyspira aalborgi in previous studies.</title>
        <authorList>
            <person name="Phillips N.D."/>
            <person name="La T."/>
            <person name="Hampson D.J."/>
        </authorList>
    </citation>
    <scope>NUCLEOTIDE SEQUENCE [LARGE SCALE GENOMIC DNA]</scope>
    <source>
        <strain evidence="13 14">Z12</strain>
    </source>
</reference>
<evidence type="ECO:0000256" key="12">
    <source>
        <dbReference type="SAM" id="Phobius"/>
    </source>
</evidence>
<evidence type="ECO:0000256" key="6">
    <source>
        <dbReference type="ARBA" id="ARBA00022723"/>
    </source>
</evidence>
<evidence type="ECO:0000256" key="5">
    <source>
        <dbReference type="ARBA" id="ARBA00022679"/>
    </source>
</evidence>
<dbReference type="PIRSF" id="PIRSF006268">
    <property type="entry name" value="ApbE"/>
    <property type="match status" value="1"/>
</dbReference>
<keyword evidence="8 11" id="KW-0460">Magnesium</keyword>
<evidence type="ECO:0000256" key="2">
    <source>
        <dbReference type="ARBA" id="ARBA00011955"/>
    </source>
</evidence>
<dbReference type="EMBL" id="SJDU01000463">
    <property type="protein sequence ID" value="TKZ28959.1"/>
    <property type="molecule type" value="Genomic_DNA"/>
</dbReference>
<comment type="catalytic activity">
    <reaction evidence="10 11">
        <text>L-threonyl-[protein] + FAD = FMN-L-threonyl-[protein] + AMP + H(+)</text>
        <dbReference type="Rhea" id="RHEA:36847"/>
        <dbReference type="Rhea" id="RHEA-COMP:11060"/>
        <dbReference type="Rhea" id="RHEA-COMP:11061"/>
        <dbReference type="ChEBI" id="CHEBI:15378"/>
        <dbReference type="ChEBI" id="CHEBI:30013"/>
        <dbReference type="ChEBI" id="CHEBI:57692"/>
        <dbReference type="ChEBI" id="CHEBI:74257"/>
        <dbReference type="ChEBI" id="CHEBI:456215"/>
        <dbReference type="EC" id="2.7.1.180"/>
    </reaction>
</comment>
<comment type="similarity">
    <text evidence="11">Belongs to the ApbE family.</text>
</comment>
<dbReference type="InterPro" id="IPR024932">
    <property type="entry name" value="ApbE"/>
</dbReference>
<keyword evidence="5 11" id="KW-0808">Transferase</keyword>
<evidence type="ECO:0000256" key="11">
    <source>
        <dbReference type="PIRNR" id="PIRNR006268"/>
    </source>
</evidence>
<evidence type="ECO:0000256" key="9">
    <source>
        <dbReference type="ARBA" id="ARBA00031306"/>
    </source>
</evidence>
<keyword evidence="12" id="KW-0812">Transmembrane</keyword>
<keyword evidence="12" id="KW-0472">Membrane</keyword>
<dbReference type="EC" id="2.7.1.180" evidence="2 11"/>
<evidence type="ECO:0000256" key="3">
    <source>
        <dbReference type="ARBA" id="ARBA00016337"/>
    </source>
</evidence>
<keyword evidence="14" id="KW-1185">Reference proteome</keyword>
<evidence type="ECO:0000256" key="10">
    <source>
        <dbReference type="ARBA" id="ARBA00048540"/>
    </source>
</evidence>
<feature type="transmembrane region" description="Helical" evidence="12">
    <location>
        <begin position="6"/>
        <end position="23"/>
    </location>
</feature>
<keyword evidence="4 11" id="KW-0285">Flavoprotein</keyword>
<comment type="cofactor">
    <cofactor evidence="1">
        <name>Mg(2+)</name>
        <dbReference type="ChEBI" id="CHEBI:18420"/>
    </cofactor>
</comment>
<keyword evidence="12" id="KW-1133">Transmembrane helix</keyword>
<evidence type="ECO:0000256" key="7">
    <source>
        <dbReference type="ARBA" id="ARBA00022827"/>
    </source>
</evidence>
<dbReference type="PANTHER" id="PTHR30040">
    <property type="entry name" value="THIAMINE BIOSYNTHESIS LIPOPROTEIN APBE"/>
    <property type="match status" value="1"/>
</dbReference>
<accession>A0ABY2TPW5</accession>
<sequence>MNKKIYALIPIIAISIIIIISICKNINKESYIRKTIIISDTILNITAQTSDKKMNNLISLITNEINRIDNIINPYNQKSEIAIINKKSLDGIKEIEISKELSRIFETGLKYSRLNYSFDITVRGLIELWGFGIKENQTVPTQEEINEALNNIDSSKLNIITNEDKIFLKLGKNLTFDFGAYGKGYIITKLIEIFKNENIENYLIDYGGDTYANGVNRKGDAWVIAIRNPIESSEENSEKYLALIKSTNYAIVTSGDYERYFTENGTNYHHIIDARTGFPSYNSVSATIVHTNSEEADALSTIAFLMGTNFFTNENFKYREAYILTPEEELFIFTNENF</sequence>
<evidence type="ECO:0000313" key="13">
    <source>
        <dbReference type="EMBL" id="TKZ28959.1"/>
    </source>
</evidence>
<protein>
    <recommendedName>
        <fullName evidence="3 11">FAD:protein FMN transferase</fullName>
        <ecNumber evidence="2 11">2.7.1.180</ecNumber>
    </recommendedName>
    <alternativeName>
        <fullName evidence="9 11">Flavin transferase</fullName>
    </alternativeName>
</protein>
<dbReference type="Gene3D" id="3.10.520.10">
    <property type="entry name" value="ApbE-like domains"/>
    <property type="match status" value="1"/>
</dbReference>
<dbReference type="Pfam" id="PF02424">
    <property type="entry name" value="ApbE"/>
    <property type="match status" value="1"/>
</dbReference>
<proteinExistence type="inferred from homology"/>
<dbReference type="Proteomes" id="UP000310168">
    <property type="component" value="Unassembled WGS sequence"/>
</dbReference>
<dbReference type="InterPro" id="IPR003374">
    <property type="entry name" value="ApbE-like_sf"/>
</dbReference>
<evidence type="ECO:0000313" key="14">
    <source>
        <dbReference type="Proteomes" id="UP000310168"/>
    </source>
</evidence>
<comment type="caution">
    <text evidence="13">The sequence shown here is derived from an EMBL/GenBank/DDBJ whole genome shotgun (WGS) entry which is preliminary data.</text>
</comment>